<name>A0A1H1MHY3_9ACTN</name>
<dbReference type="SUPFAM" id="SSF52172">
    <property type="entry name" value="CheY-like"/>
    <property type="match status" value="1"/>
</dbReference>
<dbReference type="OrthoDB" id="3395459at2"/>
<organism evidence="3 4">
    <name type="scientific">Nocardioides scoriae</name>
    <dbReference type="NCBI Taxonomy" id="642780"/>
    <lineage>
        <taxon>Bacteria</taxon>
        <taxon>Bacillati</taxon>
        <taxon>Actinomycetota</taxon>
        <taxon>Actinomycetes</taxon>
        <taxon>Propionibacteriales</taxon>
        <taxon>Nocardioidaceae</taxon>
        <taxon>Nocardioides</taxon>
    </lineage>
</organism>
<dbReference type="PROSITE" id="PS50110">
    <property type="entry name" value="RESPONSE_REGULATORY"/>
    <property type="match status" value="1"/>
</dbReference>
<gene>
    <name evidence="3" type="ORF">SAMN04488570_0590</name>
</gene>
<feature type="modified residue" description="4-aspartylphosphate" evidence="1">
    <location>
        <position position="71"/>
    </location>
</feature>
<reference evidence="4" key="1">
    <citation type="submission" date="2016-10" db="EMBL/GenBank/DDBJ databases">
        <authorList>
            <person name="Varghese N."/>
            <person name="Submissions S."/>
        </authorList>
    </citation>
    <scope>NUCLEOTIDE SEQUENCE [LARGE SCALE GENOMIC DNA]</scope>
    <source>
        <strain evidence="4">DSM 22127</strain>
    </source>
</reference>
<feature type="domain" description="Response regulatory" evidence="2">
    <location>
        <begin position="16"/>
        <end position="135"/>
    </location>
</feature>
<dbReference type="InterPro" id="IPR011006">
    <property type="entry name" value="CheY-like_superfamily"/>
</dbReference>
<sequence>MTSASSHASSSRASLRVLVYSDDADTREQVILALGRRPHPDLPEVEYVEVATEPVVIQQMDAGGVDLAILDGEAVPAGGMGIAKQLKDEIYRCPPVLVLTGRVQDNWLATWSRAEAAVAHPLDPIELAETVIRLLRSRVPAQT</sequence>
<dbReference type="EMBL" id="LT629757">
    <property type="protein sequence ID" value="SDR86441.1"/>
    <property type="molecule type" value="Genomic_DNA"/>
</dbReference>
<protein>
    <recommendedName>
        <fullName evidence="2">Response regulatory domain-containing protein</fullName>
    </recommendedName>
</protein>
<evidence type="ECO:0000313" key="4">
    <source>
        <dbReference type="Proteomes" id="UP000198859"/>
    </source>
</evidence>
<keyword evidence="4" id="KW-1185">Reference proteome</keyword>
<dbReference type="STRING" id="642780.SAMN04488570_0590"/>
<accession>A0A1H1MHY3</accession>
<dbReference type="InterPro" id="IPR001789">
    <property type="entry name" value="Sig_transdc_resp-reg_receiver"/>
</dbReference>
<dbReference type="GO" id="GO:0000160">
    <property type="term" value="P:phosphorelay signal transduction system"/>
    <property type="evidence" value="ECO:0007669"/>
    <property type="project" value="InterPro"/>
</dbReference>
<proteinExistence type="predicted"/>
<dbReference type="Gene3D" id="3.40.50.2300">
    <property type="match status" value="1"/>
</dbReference>
<dbReference type="AlphaFoldDB" id="A0A1H1MHY3"/>
<evidence type="ECO:0000256" key="1">
    <source>
        <dbReference type="PROSITE-ProRule" id="PRU00169"/>
    </source>
</evidence>
<evidence type="ECO:0000259" key="2">
    <source>
        <dbReference type="PROSITE" id="PS50110"/>
    </source>
</evidence>
<keyword evidence="1" id="KW-0597">Phosphoprotein</keyword>
<dbReference type="Proteomes" id="UP000198859">
    <property type="component" value="Chromosome I"/>
</dbReference>
<evidence type="ECO:0000313" key="3">
    <source>
        <dbReference type="EMBL" id="SDR86441.1"/>
    </source>
</evidence>